<dbReference type="GO" id="GO:0006354">
    <property type="term" value="P:DNA-templated transcription elongation"/>
    <property type="evidence" value="ECO:0007669"/>
    <property type="project" value="TreeGrafter"/>
</dbReference>
<keyword evidence="5 8" id="KW-0804">Transcription</keyword>
<dbReference type="GO" id="GO:0003677">
    <property type="term" value="F:DNA binding"/>
    <property type="evidence" value="ECO:0007669"/>
    <property type="project" value="UniProtKB-UniRule"/>
</dbReference>
<evidence type="ECO:0000256" key="8">
    <source>
        <dbReference type="HAMAP-Rule" id="MF_00105"/>
    </source>
</evidence>
<dbReference type="GO" id="GO:0003746">
    <property type="term" value="F:translation elongation factor activity"/>
    <property type="evidence" value="ECO:0007669"/>
    <property type="project" value="UniProtKB-KW"/>
</dbReference>
<proteinExistence type="inferred from homology"/>
<organism evidence="12 13">
    <name type="scientific">Pajaroellobacter abortibovis</name>
    <dbReference type="NCBI Taxonomy" id="1882918"/>
    <lineage>
        <taxon>Bacteria</taxon>
        <taxon>Pseudomonadati</taxon>
        <taxon>Myxococcota</taxon>
        <taxon>Polyangia</taxon>
        <taxon>Polyangiales</taxon>
        <taxon>Polyangiaceae</taxon>
    </lineage>
</organism>
<name>A0A1L6MX87_9BACT</name>
<dbReference type="PROSITE" id="PS00829">
    <property type="entry name" value="GREAB_1"/>
    <property type="match status" value="1"/>
</dbReference>
<evidence type="ECO:0000256" key="4">
    <source>
        <dbReference type="ARBA" id="ARBA00023125"/>
    </source>
</evidence>
<dbReference type="EMBL" id="CP016908">
    <property type="protein sequence ID" value="APS00164.1"/>
    <property type="molecule type" value="Genomic_DNA"/>
</dbReference>
<dbReference type="SUPFAM" id="SSF46557">
    <property type="entry name" value="GreA transcript cleavage protein, N-terminal domain"/>
    <property type="match status" value="1"/>
</dbReference>
<dbReference type="InterPro" id="IPR023459">
    <property type="entry name" value="Tscrpt_elong_fac_GreA/B_fam"/>
</dbReference>
<dbReference type="InterPro" id="IPR036953">
    <property type="entry name" value="GreA/GreB_C_sf"/>
</dbReference>
<dbReference type="Proteomes" id="UP000185544">
    <property type="component" value="Chromosome"/>
</dbReference>
<accession>A0A1L6MX87</accession>
<dbReference type="FunFam" id="3.10.50.30:FF:000001">
    <property type="entry name" value="Transcription elongation factor GreA"/>
    <property type="match status" value="1"/>
</dbReference>
<dbReference type="InterPro" id="IPR022691">
    <property type="entry name" value="Tscrpt_elong_fac_GreA/B_N"/>
</dbReference>
<comment type="function">
    <text evidence="6 8 9">Necessary for efficient RNA polymerase transcription elongation past template-encoded arresting sites. The arresting sites in DNA have the property of trapping a certain fraction of elongating RNA polymerases that pass through, resulting in locked ternary complexes. Cleavage of the nascent transcript by cleavage factors such as GreA or GreB allows the resumption of elongation from the new 3'terminus. GreA releases sequences of 2 to 3 nucleotides.</text>
</comment>
<keyword evidence="12" id="KW-0251">Elongation factor</keyword>
<evidence type="ECO:0000256" key="1">
    <source>
        <dbReference type="ARBA" id="ARBA00008213"/>
    </source>
</evidence>
<dbReference type="GO" id="GO:0032784">
    <property type="term" value="P:regulation of DNA-templated transcription elongation"/>
    <property type="evidence" value="ECO:0007669"/>
    <property type="project" value="UniProtKB-UniRule"/>
</dbReference>
<keyword evidence="12" id="KW-0648">Protein biosynthesis</keyword>
<feature type="domain" description="Transcription elongation factor GreA/GreB N-terminal" evidence="11">
    <location>
        <begin position="4"/>
        <end position="74"/>
    </location>
</feature>
<protein>
    <recommendedName>
        <fullName evidence="2 8">Transcription elongation factor GreA</fullName>
    </recommendedName>
    <alternativeName>
        <fullName evidence="7 8">Transcript cleavage factor GreA</fullName>
    </alternativeName>
</protein>
<dbReference type="PANTHER" id="PTHR30437">
    <property type="entry name" value="TRANSCRIPTION ELONGATION FACTOR GREA"/>
    <property type="match status" value="1"/>
</dbReference>
<reference evidence="12 13" key="1">
    <citation type="submission" date="2016-08" db="EMBL/GenBank/DDBJ databases">
        <title>Identification and validation of antigenic proteins from Pajaroellobacter abortibovis using de-novo genome sequence assembly and reverse vaccinology.</title>
        <authorList>
            <person name="Welly B.T."/>
            <person name="Miller M.R."/>
            <person name="Stott J.L."/>
            <person name="Blanchard M.T."/>
            <person name="Islas-Trejo A.D."/>
            <person name="O'Rourke S.M."/>
            <person name="Young A.E."/>
            <person name="Medrano J.F."/>
            <person name="Van Eenennaam A.L."/>
        </authorList>
    </citation>
    <scope>NUCLEOTIDE SEQUENCE [LARGE SCALE GENOMIC DNA]</scope>
    <source>
        <strain evidence="12 13">BTF92-0548A/99-0131</strain>
    </source>
</reference>
<dbReference type="InterPro" id="IPR001437">
    <property type="entry name" value="Tscrpt_elong_fac_GreA/B_C"/>
</dbReference>
<dbReference type="NCBIfam" id="NF001264">
    <property type="entry name" value="PRK00226.1-5"/>
    <property type="match status" value="1"/>
</dbReference>
<dbReference type="InterPro" id="IPR006359">
    <property type="entry name" value="Tscrpt_elong_fac_GreA"/>
</dbReference>
<gene>
    <name evidence="8" type="primary">greA</name>
    <name evidence="12" type="ORF">BCY86_05315</name>
</gene>
<dbReference type="InterPro" id="IPR036805">
    <property type="entry name" value="Tscrpt_elong_fac_GreA/B_N_sf"/>
</dbReference>
<dbReference type="NCBIfam" id="NF001261">
    <property type="entry name" value="PRK00226.1-2"/>
    <property type="match status" value="1"/>
</dbReference>
<dbReference type="Pfam" id="PF01272">
    <property type="entry name" value="GreA_GreB"/>
    <property type="match status" value="1"/>
</dbReference>
<comment type="similarity">
    <text evidence="1 8 9">Belongs to the GreA/GreB family.</text>
</comment>
<dbReference type="AlphaFoldDB" id="A0A1L6MX87"/>
<evidence type="ECO:0000256" key="9">
    <source>
        <dbReference type="RuleBase" id="RU000556"/>
    </source>
</evidence>
<dbReference type="Pfam" id="PF03449">
    <property type="entry name" value="GreA_GreB_N"/>
    <property type="match status" value="1"/>
</dbReference>
<dbReference type="PROSITE" id="PS00830">
    <property type="entry name" value="GREAB_2"/>
    <property type="match status" value="1"/>
</dbReference>
<evidence type="ECO:0000259" key="11">
    <source>
        <dbReference type="Pfam" id="PF03449"/>
    </source>
</evidence>
<dbReference type="KEGG" id="pabo:BCY86_05315"/>
<dbReference type="NCBIfam" id="NF001263">
    <property type="entry name" value="PRK00226.1-4"/>
    <property type="match status" value="1"/>
</dbReference>
<dbReference type="PIRSF" id="PIRSF006092">
    <property type="entry name" value="GreA_GreB"/>
    <property type="match status" value="1"/>
</dbReference>
<evidence type="ECO:0000259" key="10">
    <source>
        <dbReference type="Pfam" id="PF01272"/>
    </source>
</evidence>
<dbReference type="PANTHER" id="PTHR30437:SF4">
    <property type="entry name" value="TRANSCRIPTION ELONGATION FACTOR GREA"/>
    <property type="match status" value="1"/>
</dbReference>
<dbReference type="OrthoDB" id="9808774at2"/>
<keyword evidence="4 8" id="KW-0238">DNA-binding</keyword>
<evidence type="ECO:0000313" key="13">
    <source>
        <dbReference type="Proteomes" id="UP000185544"/>
    </source>
</evidence>
<dbReference type="InterPro" id="IPR028624">
    <property type="entry name" value="Tscrpt_elong_fac_GreA/B"/>
</dbReference>
<dbReference type="NCBIfam" id="TIGR01462">
    <property type="entry name" value="greA"/>
    <property type="match status" value="1"/>
</dbReference>
<dbReference type="HAMAP" id="MF_00105">
    <property type="entry name" value="GreA_GreB"/>
    <property type="match status" value="1"/>
</dbReference>
<sequence length="157" mass="17320">MEKNPISPTGFARLREELQHLRSVERPSIITAIAAAREHGDLSENAEYHAAREKQSFIEGRIKELEEKLSRSEVIDPAQVKGSRVAFGATVKLYNTDTEEITVYKILGADESDVNQGILSISSPLARALVGKEVGDKVTIRTPGGARAYEILELLYL</sequence>
<evidence type="ECO:0000256" key="2">
    <source>
        <dbReference type="ARBA" id="ARBA00013729"/>
    </source>
</evidence>
<evidence type="ECO:0000256" key="5">
    <source>
        <dbReference type="ARBA" id="ARBA00023163"/>
    </source>
</evidence>
<dbReference type="GO" id="GO:0070063">
    <property type="term" value="F:RNA polymerase binding"/>
    <property type="evidence" value="ECO:0007669"/>
    <property type="project" value="InterPro"/>
</dbReference>
<evidence type="ECO:0000313" key="12">
    <source>
        <dbReference type="EMBL" id="APS00164.1"/>
    </source>
</evidence>
<dbReference type="Gene3D" id="3.10.50.30">
    <property type="entry name" value="Transcription elongation factor, GreA/GreB, C-terminal domain"/>
    <property type="match status" value="1"/>
</dbReference>
<dbReference type="STRING" id="1882918.BCY86_05315"/>
<keyword evidence="13" id="KW-1185">Reference proteome</keyword>
<dbReference type="Gene3D" id="1.10.287.180">
    <property type="entry name" value="Transcription elongation factor, GreA/GreB, N-terminal domain"/>
    <property type="match status" value="1"/>
</dbReference>
<dbReference type="InterPro" id="IPR018151">
    <property type="entry name" value="TF_GreA/GreB_CS"/>
</dbReference>
<dbReference type="RefSeq" id="WP_075276829.1">
    <property type="nucleotide sequence ID" value="NZ_CP016908.1"/>
</dbReference>
<keyword evidence="3 8" id="KW-0805">Transcription regulation</keyword>
<evidence type="ECO:0000256" key="7">
    <source>
        <dbReference type="ARBA" id="ARBA00030776"/>
    </source>
</evidence>
<evidence type="ECO:0000256" key="3">
    <source>
        <dbReference type="ARBA" id="ARBA00023015"/>
    </source>
</evidence>
<feature type="domain" description="Transcription elongation factor GreA/GreB C-terminal" evidence="10">
    <location>
        <begin position="83"/>
        <end position="154"/>
    </location>
</feature>
<dbReference type="SUPFAM" id="SSF54534">
    <property type="entry name" value="FKBP-like"/>
    <property type="match status" value="1"/>
</dbReference>
<dbReference type="FunFam" id="1.10.287.180:FF:000001">
    <property type="entry name" value="Transcription elongation factor GreA"/>
    <property type="match status" value="1"/>
</dbReference>
<evidence type="ECO:0000256" key="6">
    <source>
        <dbReference type="ARBA" id="ARBA00024916"/>
    </source>
</evidence>